<dbReference type="GO" id="GO:0007494">
    <property type="term" value="P:midgut development"/>
    <property type="evidence" value="ECO:0007669"/>
    <property type="project" value="EnsemblMetazoa"/>
</dbReference>
<keyword evidence="3" id="KW-1185">Reference proteome</keyword>
<evidence type="ECO:0000313" key="2">
    <source>
        <dbReference type="EMBL" id="EDW24215.1"/>
    </source>
</evidence>
<dbReference type="GO" id="GO:0007091">
    <property type="term" value="P:metaphase/anaphase transition of mitotic cell cycle"/>
    <property type="evidence" value="ECO:0007669"/>
    <property type="project" value="EnsemblMetazoa"/>
</dbReference>
<dbReference type="PhylomeDB" id="B4G320"/>
<dbReference type="GO" id="GO:0045202">
    <property type="term" value="C:synapse"/>
    <property type="evidence" value="ECO:0007669"/>
    <property type="project" value="GOC"/>
</dbReference>
<sequence>REINEVFELRKVQRLQQQLREQLEASTGMPLDELSRSTESDSGFDSSSTTGKGASAASTKPVTTKLRALSPPPHGGHCTSTTSSGAAAAPPAQVEDVNIWASKFLRDLDSLMAGDKLPPHLAALAASSSGSAPSNHHSPTARTAPMLLSAAASAAIQSRFGKGSSIMEQQQQQQNGLVLKPEKHVSPSYEYSSFGLRFPNLGVAEIPS</sequence>
<accession>B4G320</accession>
<dbReference type="GO" id="GO:0016323">
    <property type="term" value="C:basolateral plasma membrane"/>
    <property type="evidence" value="ECO:0007669"/>
    <property type="project" value="EnsemblMetazoa"/>
</dbReference>
<dbReference type="GO" id="GO:0007391">
    <property type="term" value="P:dorsal closure"/>
    <property type="evidence" value="ECO:0007669"/>
    <property type="project" value="EnsemblMetazoa"/>
</dbReference>
<dbReference type="AlphaFoldDB" id="B4G320"/>
<dbReference type="GO" id="GO:0000132">
    <property type="term" value="P:establishment of mitotic spindle orientation"/>
    <property type="evidence" value="ECO:0007669"/>
    <property type="project" value="EnsemblMetazoa"/>
</dbReference>
<reference evidence="2 3" key="1">
    <citation type="journal article" date="2007" name="Nature">
        <title>Evolution of genes and genomes on the Drosophila phylogeny.</title>
        <authorList>
            <consortium name="Drosophila 12 Genomes Consortium"/>
            <person name="Clark A.G."/>
            <person name="Eisen M.B."/>
            <person name="Smith D.R."/>
            <person name="Bergman C.M."/>
            <person name="Oliver B."/>
            <person name="Markow T.A."/>
            <person name="Kaufman T.C."/>
            <person name="Kellis M."/>
            <person name="Gelbart W."/>
            <person name="Iyer V.N."/>
            <person name="Pollard D.A."/>
            <person name="Sackton T.B."/>
            <person name="Larracuente A.M."/>
            <person name="Singh N.D."/>
            <person name="Abad J.P."/>
            <person name="Abt D.N."/>
            <person name="Adryan B."/>
            <person name="Aguade M."/>
            <person name="Akashi H."/>
            <person name="Anderson W.W."/>
            <person name="Aquadro C.F."/>
            <person name="Ardell D.H."/>
            <person name="Arguello R."/>
            <person name="Artieri C.G."/>
            <person name="Barbash D.A."/>
            <person name="Barker D."/>
            <person name="Barsanti P."/>
            <person name="Batterham P."/>
            <person name="Batzoglou S."/>
            <person name="Begun D."/>
            <person name="Bhutkar A."/>
            <person name="Blanco E."/>
            <person name="Bosak S.A."/>
            <person name="Bradley R.K."/>
            <person name="Brand A.D."/>
            <person name="Brent M.R."/>
            <person name="Brooks A.N."/>
            <person name="Brown R.H."/>
            <person name="Butlin R.K."/>
            <person name="Caggese C."/>
            <person name="Calvi B.R."/>
            <person name="Bernardo de Carvalho A."/>
            <person name="Caspi A."/>
            <person name="Castrezana S."/>
            <person name="Celniker S.E."/>
            <person name="Chang J.L."/>
            <person name="Chapple C."/>
            <person name="Chatterji S."/>
            <person name="Chinwalla A."/>
            <person name="Civetta A."/>
            <person name="Clifton S.W."/>
            <person name="Comeron J.M."/>
            <person name="Costello J.C."/>
            <person name="Coyne J.A."/>
            <person name="Daub J."/>
            <person name="David R.G."/>
            <person name="Delcher A.L."/>
            <person name="Delehaunty K."/>
            <person name="Do C.B."/>
            <person name="Ebling H."/>
            <person name="Edwards K."/>
            <person name="Eickbush T."/>
            <person name="Evans J.D."/>
            <person name="Filipski A."/>
            <person name="Findeiss S."/>
            <person name="Freyhult E."/>
            <person name="Fulton L."/>
            <person name="Fulton R."/>
            <person name="Garcia A.C."/>
            <person name="Gardiner A."/>
            <person name="Garfield D.A."/>
            <person name="Garvin B.E."/>
            <person name="Gibson G."/>
            <person name="Gilbert D."/>
            <person name="Gnerre S."/>
            <person name="Godfrey J."/>
            <person name="Good R."/>
            <person name="Gotea V."/>
            <person name="Gravely B."/>
            <person name="Greenberg A.J."/>
            <person name="Griffiths-Jones S."/>
            <person name="Gross S."/>
            <person name="Guigo R."/>
            <person name="Gustafson E.A."/>
            <person name="Haerty W."/>
            <person name="Hahn M.W."/>
            <person name="Halligan D.L."/>
            <person name="Halpern A.L."/>
            <person name="Halter G.M."/>
            <person name="Han M.V."/>
            <person name="Heger A."/>
            <person name="Hillier L."/>
            <person name="Hinrichs A.S."/>
            <person name="Holmes I."/>
            <person name="Hoskins R.A."/>
            <person name="Hubisz M.J."/>
            <person name="Hultmark D."/>
            <person name="Huntley M.A."/>
            <person name="Jaffe D.B."/>
            <person name="Jagadeeshan S."/>
            <person name="Jeck W.R."/>
            <person name="Johnson J."/>
            <person name="Jones C.D."/>
            <person name="Jordan W.C."/>
            <person name="Karpen G.H."/>
            <person name="Kataoka E."/>
            <person name="Keightley P.D."/>
            <person name="Kheradpour P."/>
            <person name="Kirkness E.F."/>
            <person name="Koerich L.B."/>
            <person name="Kristiansen K."/>
            <person name="Kudrna D."/>
            <person name="Kulathinal R.J."/>
            <person name="Kumar S."/>
            <person name="Kwok R."/>
            <person name="Lander E."/>
            <person name="Langley C.H."/>
            <person name="Lapoint R."/>
            <person name="Lazzaro B.P."/>
            <person name="Lee S.J."/>
            <person name="Levesque L."/>
            <person name="Li R."/>
            <person name="Lin C.F."/>
            <person name="Lin M.F."/>
            <person name="Lindblad-Toh K."/>
            <person name="Llopart A."/>
            <person name="Long M."/>
            <person name="Low L."/>
            <person name="Lozovsky E."/>
            <person name="Lu J."/>
            <person name="Luo M."/>
            <person name="Machado C.A."/>
            <person name="Makalowski W."/>
            <person name="Marzo M."/>
            <person name="Matsuda M."/>
            <person name="Matzkin L."/>
            <person name="McAllister B."/>
            <person name="McBride C.S."/>
            <person name="McKernan B."/>
            <person name="McKernan K."/>
            <person name="Mendez-Lago M."/>
            <person name="Minx P."/>
            <person name="Mollenhauer M.U."/>
            <person name="Montooth K."/>
            <person name="Mount S.M."/>
            <person name="Mu X."/>
            <person name="Myers E."/>
            <person name="Negre B."/>
            <person name="Newfeld S."/>
            <person name="Nielsen R."/>
            <person name="Noor M.A."/>
            <person name="O'Grady P."/>
            <person name="Pachter L."/>
            <person name="Papaceit M."/>
            <person name="Parisi M.J."/>
            <person name="Parisi M."/>
            <person name="Parts L."/>
            <person name="Pedersen J.S."/>
            <person name="Pesole G."/>
            <person name="Phillippy A.M."/>
            <person name="Ponting C.P."/>
            <person name="Pop M."/>
            <person name="Porcelli D."/>
            <person name="Powell J.R."/>
            <person name="Prohaska S."/>
            <person name="Pruitt K."/>
            <person name="Puig M."/>
            <person name="Quesneville H."/>
            <person name="Ram K.R."/>
            <person name="Rand D."/>
            <person name="Rasmussen M.D."/>
            <person name="Reed L.K."/>
            <person name="Reenan R."/>
            <person name="Reily A."/>
            <person name="Remington K.A."/>
            <person name="Rieger T.T."/>
            <person name="Ritchie M.G."/>
            <person name="Robin C."/>
            <person name="Rogers Y.H."/>
            <person name="Rohde C."/>
            <person name="Rozas J."/>
            <person name="Rubenfield M.J."/>
            <person name="Ruiz A."/>
            <person name="Russo S."/>
            <person name="Salzberg S.L."/>
            <person name="Sanchez-Gracia A."/>
            <person name="Saranga D.J."/>
            <person name="Sato H."/>
            <person name="Schaeffer S.W."/>
            <person name="Schatz M.C."/>
            <person name="Schlenke T."/>
            <person name="Schwartz R."/>
            <person name="Segarra C."/>
            <person name="Singh R.S."/>
            <person name="Sirot L."/>
            <person name="Sirota M."/>
            <person name="Sisneros N.B."/>
            <person name="Smith C.D."/>
            <person name="Smith T.F."/>
            <person name="Spieth J."/>
            <person name="Stage D.E."/>
            <person name="Stark A."/>
            <person name="Stephan W."/>
            <person name="Strausberg R.L."/>
            <person name="Strempel S."/>
            <person name="Sturgill D."/>
            <person name="Sutton G."/>
            <person name="Sutton G.G."/>
            <person name="Tao W."/>
            <person name="Teichmann S."/>
            <person name="Tobari Y.N."/>
            <person name="Tomimura Y."/>
            <person name="Tsolas J.M."/>
            <person name="Valente V.L."/>
            <person name="Venter E."/>
            <person name="Venter J.C."/>
            <person name="Vicario S."/>
            <person name="Vieira F.G."/>
            <person name="Vilella A.J."/>
            <person name="Villasante A."/>
            <person name="Walenz B."/>
            <person name="Wang J."/>
            <person name="Wasserman M."/>
            <person name="Watts T."/>
            <person name="Wilson D."/>
            <person name="Wilson R.K."/>
            <person name="Wing R.A."/>
            <person name="Wolfner M.F."/>
            <person name="Wong A."/>
            <person name="Wong G.K."/>
            <person name="Wu C.I."/>
            <person name="Wu G."/>
            <person name="Yamamoto D."/>
            <person name="Yang H.P."/>
            <person name="Yang S.P."/>
            <person name="Yorke J.A."/>
            <person name="Yoshida K."/>
            <person name="Zdobnov E."/>
            <person name="Zhang P."/>
            <person name="Zhang Y."/>
            <person name="Zimin A.V."/>
            <person name="Baldwin J."/>
            <person name="Abdouelleil A."/>
            <person name="Abdulkadir J."/>
            <person name="Abebe A."/>
            <person name="Abera B."/>
            <person name="Abreu J."/>
            <person name="Acer S.C."/>
            <person name="Aftuck L."/>
            <person name="Alexander A."/>
            <person name="An P."/>
            <person name="Anderson E."/>
            <person name="Anderson S."/>
            <person name="Arachi H."/>
            <person name="Azer M."/>
            <person name="Bachantsang P."/>
            <person name="Barry A."/>
            <person name="Bayul T."/>
            <person name="Berlin A."/>
            <person name="Bessette D."/>
            <person name="Bloom T."/>
            <person name="Blye J."/>
            <person name="Boguslavskiy L."/>
            <person name="Bonnet C."/>
            <person name="Boukhgalter B."/>
            <person name="Bourzgui I."/>
            <person name="Brown A."/>
            <person name="Cahill P."/>
            <person name="Channer S."/>
            <person name="Cheshatsang Y."/>
            <person name="Chuda L."/>
            <person name="Citroen M."/>
            <person name="Collymore A."/>
            <person name="Cooke P."/>
            <person name="Costello M."/>
            <person name="D'Aco K."/>
            <person name="Daza R."/>
            <person name="De Haan G."/>
            <person name="DeGray S."/>
            <person name="DeMaso C."/>
            <person name="Dhargay N."/>
            <person name="Dooley K."/>
            <person name="Dooley E."/>
            <person name="Doricent M."/>
            <person name="Dorje P."/>
            <person name="Dorjee K."/>
            <person name="Dupes A."/>
            <person name="Elong R."/>
            <person name="Falk J."/>
            <person name="Farina A."/>
            <person name="Faro S."/>
            <person name="Ferguson D."/>
            <person name="Fisher S."/>
            <person name="Foley C.D."/>
            <person name="Franke A."/>
            <person name="Friedrich D."/>
            <person name="Gadbois L."/>
            <person name="Gearin G."/>
            <person name="Gearin C.R."/>
            <person name="Giannoukos G."/>
            <person name="Goode T."/>
            <person name="Graham J."/>
            <person name="Grandbois E."/>
            <person name="Grewal S."/>
            <person name="Gyaltsen K."/>
            <person name="Hafez N."/>
            <person name="Hagos B."/>
            <person name="Hall J."/>
            <person name="Henson C."/>
            <person name="Hollinger A."/>
            <person name="Honan T."/>
            <person name="Huard M.D."/>
            <person name="Hughes L."/>
            <person name="Hurhula B."/>
            <person name="Husby M.E."/>
            <person name="Kamat A."/>
            <person name="Kanga B."/>
            <person name="Kashin S."/>
            <person name="Khazanovich D."/>
            <person name="Kisner P."/>
            <person name="Lance K."/>
            <person name="Lara M."/>
            <person name="Lee W."/>
            <person name="Lennon N."/>
            <person name="Letendre F."/>
            <person name="LeVine R."/>
            <person name="Lipovsky A."/>
            <person name="Liu X."/>
            <person name="Liu J."/>
            <person name="Liu S."/>
            <person name="Lokyitsang T."/>
            <person name="Lokyitsang Y."/>
            <person name="Lubonja R."/>
            <person name="Lui A."/>
            <person name="MacDonald P."/>
            <person name="Magnisalis V."/>
            <person name="Maru K."/>
            <person name="Matthews C."/>
            <person name="McCusker W."/>
            <person name="McDonough S."/>
            <person name="Mehta T."/>
            <person name="Meldrim J."/>
            <person name="Meneus L."/>
            <person name="Mihai O."/>
            <person name="Mihalev A."/>
            <person name="Mihova T."/>
            <person name="Mittelman R."/>
            <person name="Mlenga V."/>
            <person name="Montmayeur A."/>
            <person name="Mulrain L."/>
            <person name="Navidi A."/>
            <person name="Naylor J."/>
            <person name="Negash T."/>
            <person name="Nguyen T."/>
            <person name="Nguyen N."/>
            <person name="Nicol R."/>
            <person name="Norbu C."/>
            <person name="Norbu N."/>
            <person name="Novod N."/>
            <person name="O'Neill B."/>
            <person name="Osman S."/>
            <person name="Markiewicz E."/>
            <person name="Oyono O.L."/>
            <person name="Patti C."/>
            <person name="Phunkhang P."/>
            <person name="Pierre F."/>
            <person name="Priest M."/>
            <person name="Raghuraman S."/>
            <person name="Rege F."/>
            <person name="Reyes R."/>
            <person name="Rise C."/>
            <person name="Rogov P."/>
            <person name="Ross K."/>
            <person name="Ryan E."/>
            <person name="Settipalli S."/>
            <person name="Shea T."/>
            <person name="Sherpa N."/>
            <person name="Shi L."/>
            <person name="Shih D."/>
            <person name="Sparrow T."/>
            <person name="Spaulding J."/>
            <person name="Stalker J."/>
            <person name="Stange-Thomann N."/>
            <person name="Stavropoulos S."/>
            <person name="Stone C."/>
            <person name="Strader C."/>
            <person name="Tesfaye S."/>
            <person name="Thomson T."/>
            <person name="Thoulutsang Y."/>
            <person name="Thoulutsang D."/>
            <person name="Topham K."/>
            <person name="Topping I."/>
            <person name="Tsamla T."/>
            <person name="Vassiliev H."/>
            <person name="Vo A."/>
            <person name="Wangchuk T."/>
            <person name="Wangdi T."/>
            <person name="Weiand M."/>
            <person name="Wilkinson J."/>
            <person name="Wilson A."/>
            <person name="Yadav S."/>
            <person name="Young G."/>
            <person name="Yu Q."/>
            <person name="Zembek L."/>
            <person name="Zhong D."/>
            <person name="Zimmer A."/>
            <person name="Zwirko Z."/>
            <person name="Jaffe D.B."/>
            <person name="Alvarez P."/>
            <person name="Brockman W."/>
            <person name="Butler J."/>
            <person name="Chin C."/>
            <person name="Gnerre S."/>
            <person name="Grabherr M."/>
            <person name="Kleber M."/>
            <person name="Mauceli E."/>
            <person name="MacCallum I."/>
        </authorList>
    </citation>
    <scope>NUCLEOTIDE SEQUENCE [LARGE SCALE GENOMIC DNA]</scope>
    <source>
        <strain evidence="3">MSH-3 / Tucson 14011-0111.49</strain>
    </source>
</reference>
<evidence type="ECO:0000313" key="3">
    <source>
        <dbReference type="Proteomes" id="UP000008744"/>
    </source>
</evidence>
<dbReference type="GO" id="GO:0050806">
    <property type="term" value="P:positive regulation of synaptic transmission"/>
    <property type="evidence" value="ECO:0007669"/>
    <property type="project" value="EnsemblMetazoa"/>
</dbReference>
<dbReference type="GO" id="GO:0007266">
    <property type="term" value="P:Rho protein signal transduction"/>
    <property type="evidence" value="ECO:0007669"/>
    <property type="project" value="EnsemblMetazoa"/>
</dbReference>
<dbReference type="GO" id="GO:0007274">
    <property type="term" value="P:neuromuscular synaptic transmission"/>
    <property type="evidence" value="ECO:0007669"/>
    <property type="project" value="EnsemblMetazoa"/>
</dbReference>
<dbReference type="GO" id="GO:0030866">
    <property type="term" value="P:cortical actin cytoskeleton organization"/>
    <property type="evidence" value="ECO:0007669"/>
    <property type="project" value="EnsemblMetazoa"/>
</dbReference>
<dbReference type="Proteomes" id="UP000008744">
    <property type="component" value="Unassembled WGS sequence"/>
</dbReference>
<dbReference type="GO" id="GO:0007443">
    <property type="term" value="P:Malpighian tubule morphogenesis"/>
    <property type="evidence" value="ECO:0007669"/>
    <property type="project" value="EnsemblMetazoa"/>
</dbReference>
<dbReference type="GO" id="GO:0035024">
    <property type="term" value="P:negative regulation of Rho protein signal transduction"/>
    <property type="evidence" value="ECO:0007669"/>
    <property type="project" value="EnsemblMetazoa"/>
</dbReference>
<dbReference type="GO" id="GO:0035202">
    <property type="term" value="P:tracheal pit formation in open tracheal system"/>
    <property type="evidence" value="ECO:0007669"/>
    <property type="project" value="EnsemblMetazoa"/>
</dbReference>
<protein>
    <submittedName>
        <fullName evidence="2">GL20607</fullName>
    </submittedName>
</protein>
<feature type="region of interest" description="Disordered" evidence="1">
    <location>
        <begin position="21"/>
        <end position="91"/>
    </location>
</feature>
<dbReference type="GO" id="GO:0000902">
    <property type="term" value="P:cell morphogenesis"/>
    <property type="evidence" value="ECO:0007669"/>
    <property type="project" value="EnsemblMetazoa"/>
</dbReference>
<dbReference type="GO" id="GO:0008586">
    <property type="term" value="P:imaginal disc-derived wing vein morphogenesis"/>
    <property type="evidence" value="ECO:0007669"/>
    <property type="project" value="EnsemblMetazoa"/>
</dbReference>
<dbReference type="GO" id="GO:0048814">
    <property type="term" value="P:regulation of dendrite morphogenesis"/>
    <property type="evidence" value="ECO:0007669"/>
    <property type="project" value="EnsemblMetazoa"/>
</dbReference>
<dbReference type="HOGENOM" id="CLU_102685_0_0_1"/>
<organism evidence="3">
    <name type="scientific">Drosophila persimilis</name>
    <name type="common">Fruit fly</name>
    <dbReference type="NCBI Taxonomy" id="7234"/>
    <lineage>
        <taxon>Eukaryota</taxon>
        <taxon>Metazoa</taxon>
        <taxon>Ecdysozoa</taxon>
        <taxon>Arthropoda</taxon>
        <taxon>Hexapoda</taxon>
        <taxon>Insecta</taxon>
        <taxon>Pterygota</taxon>
        <taxon>Neoptera</taxon>
        <taxon>Endopterygota</taxon>
        <taxon>Diptera</taxon>
        <taxon>Brachycera</taxon>
        <taxon>Muscomorpha</taxon>
        <taxon>Ephydroidea</taxon>
        <taxon>Drosophilidae</taxon>
        <taxon>Drosophila</taxon>
        <taxon>Sophophora</taxon>
    </lineage>
</organism>
<dbReference type="OrthoDB" id="10003330at2759"/>
<dbReference type="EMBL" id="CH479179">
    <property type="protein sequence ID" value="EDW24215.1"/>
    <property type="molecule type" value="Genomic_DNA"/>
</dbReference>
<evidence type="ECO:0000256" key="1">
    <source>
        <dbReference type="SAM" id="MobiDB-lite"/>
    </source>
</evidence>
<name>B4G320_DROPE</name>
<feature type="compositionally biased region" description="Low complexity" evidence="1">
    <location>
        <begin position="75"/>
        <end position="91"/>
    </location>
</feature>
<gene>
    <name evidence="2" type="primary">Dper\GL20607</name>
    <name evidence="2" type="ORF">Dper_GL20607</name>
</gene>
<dbReference type="STRING" id="7234.B4G320"/>
<dbReference type="GO" id="GO:0005096">
    <property type="term" value="F:GTPase activator activity"/>
    <property type="evidence" value="ECO:0007669"/>
    <property type="project" value="EnsemblMetazoa"/>
</dbReference>
<dbReference type="GO" id="GO:0030431">
    <property type="term" value="P:sleep"/>
    <property type="evidence" value="ECO:0007669"/>
    <property type="project" value="EnsemblMetazoa"/>
</dbReference>
<dbReference type="GO" id="GO:0008258">
    <property type="term" value="P:head involution"/>
    <property type="evidence" value="ECO:0007669"/>
    <property type="project" value="EnsemblMetazoa"/>
</dbReference>
<dbReference type="GO" id="GO:0000912">
    <property type="term" value="P:assembly of actomyosin apparatus involved in cytokinesis"/>
    <property type="evidence" value="ECO:0007669"/>
    <property type="project" value="EnsemblMetazoa"/>
</dbReference>
<dbReference type="OMA" id="SEMRMST"/>
<feature type="non-terminal residue" evidence="2">
    <location>
        <position position="1"/>
    </location>
</feature>
<feature type="compositionally biased region" description="Low complexity" evidence="1">
    <location>
        <begin position="40"/>
        <end position="60"/>
    </location>
</feature>
<dbReference type="GO" id="GO:0007052">
    <property type="term" value="P:mitotic spindle organization"/>
    <property type="evidence" value="ECO:0007669"/>
    <property type="project" value="EnsemblMetazoa"/>
</dbReference>
<dbReference type="eggNOG" id="ENOG502T85C">
    <property type="taxonomic scope" value="Eukaryota"/>
</dbReference>
<dbReference type="GO" id="GO:0035160">
    <property type="term" value="P:maintenance of epithelial integrity, open tracheal system"/>
    <property type="evidence" value="ECO:0007669"/>
    <property type="project" value="EnsemblMetazoa"/>
</dbReference>
<proteinExistence type="predicted"/>
<dbReference type="GO" id="GO:0035277">
    <property type="term" value="P:spiracle morphogenesis, open tracheal system"/>
    <property type="evidence" value="ECO:0007669"/>
    <property type="project" value="EnsemblMetazoa"/>
</dbReference>